<feature type="transmembrane region" description="Helical" evidence="1">
    <location>
        <begin position="103"/>
        <end position="130"/>
    </location>
</feature>
<keyword evidence="1" id="KW-0812">Transmembrane</keyword>
<dbReference type="InParanoid" id="K3WY39"/>
<reference evidence="2" key="3">
    <citation type="submission" date="2015-02" db="UniProtKB">
        <authorList>
            <consortium name="EnsemblProtists"/>
        </authorList>
    </citation>
    <scope>IDENTIFICATION</scope>
    <source>
        <strain evidence="2">DAOM BR144</strain>
    </source>
</reference>
<dbReference type="EnsemblProtists" id="PYU1_T009887">
    <property type="protein sequence ID" value="PYU1_T009887"/>
    <property type="gene ID" value="PYU1_G009869"/>
</dbReference>
<reference evidence="3" key="1">
    <citation type="journal article" date="2010" name="Genome Biol.">
        <title>Genome sequence of the necrotrophic plant pathogen Pythium ultimum reveals original pathogenicity mechanisms and effector repertoire.</title>
        <authorList>
            <person name="Levesque C.A."/>
            <person name="Brouwer H."/>
            <person name="Cano L."/>
            <person name="Hamilton J.P."/>
            <person name="Holt C."/>
            <person name="Huitema E."/>
            <person name="Raffaele S."/>
            <person name="Robideau G.P."/>
            <person name="Thines M."/>
            <person name="Win J."/>
            <person name="Zerillo M.M."/>
            <person name="Beakes G.W."/>
            <person name="Boore J.L."/>
            <person name="Busam D."/>
            <person name="Dumas B."/>
            <person name="Ferriera S."/>
            <person name="Fuerstenberg S.I."/>
            <person name="Gachon C.M."/>
            <person name="Gaulin E."/>
            <person name="Govers F."/>
            <person name="Grenville-Briggs L."/>
            <person name="Horner N."/>
            <person name="Hostetler J."/>
            <person name="Jiang R.H."/>
            <person name="Johnson J."/>
            <person name="Krajaejun T."/>
            <person name="Lin H."/>
            <person name="Meijer H.J."/>
            <person name="Moore B."/>
            <person name="Morris P."/>
            <person name="Phuntmart V."/>
            <person name="Puiu D."/>
            <person name="Shetty J."/>
            <person name="Stajich J.E."/>
            <person name="Tripathy S."/>
            <person name="Wawra S."/>
            <person name="van West P."/>
            <person name="Whitty B.R."/>
            <person name="Coutinho P.M."/>
            <person name="Henrissat B."/>
            <person name="Martin F."/>
            <person name="Thomas P.D."/>
            <person name="Tyler B.M."/>
            <person name="De Vries R.P."/>
            <person name="Kamoun S."/>
            <person name="Yandell M."/>
            <person name="Tisserat N."/>
            <person name="Buell C.R."/>
        </authorList>
    </citation>
    <scope>NUCLEOTIDE SEQUENCE</scope>
    <source>
        <strain evidence="3">DAOM:BR144</strain>
    </source>
</reference>
<keyword evidence="3" id="KW-1185">Reference proteome</keyword>
<dbReference type="Proteomes" id="UP000019132">
    <property type="component" value="Unassembled WGS sequence"/>
</dbReference>
<evidence type="ECO:0000313" key="2">
    <source>
        <dbReference type="EnsemblProtists" id="PYU1_T009887"/>
    </source>
</evidence>
<evidence type="ECO:0000313" key="3">
    <source>
        <dbReference type="Proteomes" id="UP000019132"/>
    </source>
</evidence>
<dbReference type="OMA" id="PCALLIN"/>
<feature type="transmembrane region" description="Helical" evidence="1">
    <location>
        <begin position="180"/>
        <end position="202"/>
    </location>
</feature>
<feature type="transmembrane region" description="Helical" evidence="1">
    <location>
        <begin position="6"/>
        <end position="31"/>
    </location>
</feature>
<organism evidence="2 3">
    <name type="scientific">Globisporangium ultimum (strain ATCC 200006 / CBS 805.95 / DAOM BR144)</name>
    <name type="common">Pythium ultimum</name>
    <dbReference type="NCBI Taxonomy" id="431595"/>
    <lineage>
        <taxon>Eukaryota</taxon>
        <taxon>Sar</taxon>
        <taxon>Stramenopiles</taxon>
        <taxon>Oomycota</taxon>
        <taxon>Peronosporomycetes</taxon>
        <taxon>Pythiales</taxon>
        <taxon>Pythiaceae</taxon>
        <taxon>Globisporangium</taxon>
    </lineage>
</organism>
<evidence type="ECO:0000256" key="1">
    <source>
        <dbReference type="SAM" id="Phobius"/>
    </source>
</evidence>
<proteinExistence type="predicted"/>
<feature type="transmembrane region" description="Helical" evidence="1">
    <location>
        <begin position="150"/>
        <end position="168"/>
    </location>
</feature>
<dbReference type="AlphaFoldDB" id="K3WY39"/>
<sequence>MVTQAQLDLVSNAVCLPLVLIMNFSLFQYLLIMFYRRRQEVRVTLLLAIAFLSFASLVPFAYPNEELIRDLNDISETCSVLTFLIQIGILTRDVNKKMKVRSLALLSLLGDLLVLVGIVVLCCNVVDIAAPVVEMDVIEDLDESLEGVSLVFIFGFRFYFLAMAKGVWRVLQTQKAEIGYYLLFVTHECPFMILGHVTGLNYEHFQGMWMRMTIVLCLWSTIKSKLLSSMGSKTTRQNFSSARPIGSQAPGPKIESTFSKPKTNSPFAVVPIFVMAYSDRELARDLNDISETCSMMTFLIQSGILERDASKKVKLQSINILG</sequence>
<reference evidence="3" key="2">
    <citation type="submission" date="2010-04" db="EMBL/GenBank/DDBJ databases">
        <authorList>
            <person name="Buell R."/>
            <person name="Hamilton J."/>
            <person name="Hostetler J."/>
        </authorList>
    </citation>
    <scope>NUCLEOTIDE SEQUENCE [LARGE SCALE GENOMIC DNA]</scope>
    <source>
        <strain evidence="3">DAOM:BR144</strain>
    </source>
</reference>
<keyword evidence="1" id="KW-1133">Transmembrane helix</keyword>
<dbReference type="HOGENOM" id="CLU_068580_0_0_1"/>
<feature type="transmembrane region" description="Helical" evidence="1">
    <location>
        <begin position="43"/>
        <end position="62"/>
    </location>
</feature>
<name>K3WY39_GLOUD</name>
<feature type="transmembrane region" description="Helical" evidence="1">
    <location>
        <begin position="74"/>
        <end position="91"/>
    </location>
</feature>
<evidence type="ECO:0008006" key="4">
    <source>
        <dbReference type="Google" id="ProtNLM"/>
    </source>
</evidence>
<dbReference type="VEuPathDB" id="FungiDB:PYU1_G009869"/>
<accession>K3WY39</accession>
<dbReference type="EMBL" id="GL376624">
    <property type="status" value="NOT_ANNOTATED_CDS"/>
    <property type="molecule type" value="Genomic_DNA"/>
</dbReference>
<protein>
    <recommendedName>
        <fullName evidence="4">Intimal thickness related receptor IRP domain-containing protein</fullName>
    </recommendedName>
</protein>
<keyword evidence="1" id="KW-0472">Membrane</keyword>